<name>A0ABR0EAC2_ZASCE</name>
<protein>
    <submittedName>
        <fullName evidence="2">Uncharacterized protein</fullName>
    </submittedName>
</protein>
<dbReference type="PANTHER" id="PTHR35523">
    <property type="entry name" value="CELL WALL PROTEIN SED1"/>
    <property type="match status" value="1"/>
</dbReference>
<dbReference type="Proteomes" id="UP001305779">
    <property type="component" value="Unassembled WGS sequence"/>
</dbReference>
<accession>A0ABR0EAC2</accession>
<comment type="caution">
    <text evidence="2">The sequence shown here is derived from an EMBL/GenBank/DDBJ whole genome shotgun (WGS) entry which is preliminary data.</text>
</comment>
<proteinExistence type="predicted"/>
<sequence length="189" mass="18292">MRFAVAASGLVAVASASLQGYGAPAGYGPAANSTSAAPAYVTEVLTSYTTYCPGPTSITHNGVTYTVTEATTLTITNCPCTVTKPAYSSVVSSCSTCSTPAAPTTPAAPSYPASSPVSPVSPSSPVAPVPYPSGNATIPAYTKAPTVGTGAYTPPASTSPVAPAYTGAANKASFGVAGLLAAAGFVAAL</sequence>
<gene>
    <name evidence="2" type="ORF">PRZ48_010714</name>
</gene>
<organism evidence="2 3">
    <name type="scientific">Zasmidium cellare</name>
    <name type="common">Wine cellar mold</name>
    <name type="synonym">Racodium cellare</name>
    <dbReference type="NCBI Taxonomy" id="395010"/>
    <lineage>
        <taxon>Eukaryota</taxon>
        <taxon>Fungi</taxon>
        <taxon>Dikarya</taxon>
        <taxon>Ascomycota</taxon>
        <taxon>Pezizomycotina</taxon>
        <taxon>Dothideomycetes</taxon>
        <taxon>Dothideomycetidae</taxon>
        <taxon>Mycosphaerellales</taxon>
        <taxon>Mycosphaerellaceae</taxon>
        <taxon>Zasmidium</taxon>
    </lineage>
</organism>
<dbReference type="InterPro" id="IPR038843">
    <property type="entry name" value="Sed1/Spi1"/>
</dbReference>
<evidence type="ECO:0000313" key="2">
    <source>
        <dbReference type="EMBL" id="KAK4498058.1"/>
    </source>
</evidence>
<keyword evidence="1" id="KW-0732">Signal</keyword>
<feature type="signal peptide" evidence="1">
    <location>
        <begin position="1"/>
        <end position="16"/>
    </location>
</feature>
<reference evidence="2 3" key="1">
    <citation type="journal article" date="2023" name="G3 (Bethesda)">
        <title>A chromosome-level genome assembly of Zasmidium syzygii isolated from banana leaves.</title>
        <authorList>
            <person name="van Westerhoven A.C."/>
            <person name="Mehrabi R."/>
            <person name="Talebi R."/>
            <person name="Steentjes M.B.F."/>
            <person name="Corcolon B."/>
            <person name="Chong P.A."/>
            <person name="Kema G.H.J."/>
            <person name="Seidl M.F."/>
        </authorList>
    </citation>
    <scope>NUCLEOTIDE SEQUENCE [LARGE SCALE GENOMIC DNA]</scope>
    <source>
        <strain evidence="2 3">P124</strain>
    </source>
</reference>
<feature type="chain" id="PRO_5046852303" evidence="1">
    <location>
        <begin position="17"/>
        <end position="189"/>
    </location>
</feature>
<keyword evidence="3" id="KW-1185">Reference proteome</keyword>
<dbReference type="PANTHER" id="PTHR35523:SF1">
    <property type="entry name" value="CELL WALL PROTEIN SED1"/>
    <property type="match status" value="1"/>
</dbReference>
<evidence type="ECO:0000256" key="1">
    <source>
        <dbReference type="SAM" id="SignalP"/>
    </source>
</evidence>
<dbReference type="EMBL" id="JAXOVC010000008">
    <property type="protein sequence ID" value="KAK4498058.1"/>
    <property type="molecule type" value="Genomic_DNA"/>
</dbReference>
<evidence type="ECO:0000313" key="3">
    <source>
        <dbReference type="Proteomes" id="UP001305779"/>
    </source>
</evidence>